<evidence type="ECO:0000313" key="1">
    <source>
        <dbReference type="EMBL" id="PZW39437.1"/>
    </source>
</evidence>
<gene>
    <name evidence="1" type="ORF">C8P66_12816</name>
</gene>
<protein>
    <recommendedName>
        <fullName evidence="3">FkbM family methyltransferase</fullName>
    </recommendedName>
</protein>
<sequence>MMDIGEITPWSGYTNGRFHVDFLGVRTSAGFFPGLRPAKAGRLRTSLPGTSELLVEYAACLLAVSANRPGCVVLELGAAWGVWTARAAAMARQLRVPLRSVAVEPMPTLLDYMRRHYATNGLRGDCHRIMPVAVTPAGHHAWFKFASQSHLGAYTVSDDWAAFHTSSALAGLPEWLPVPTKDRSFVARVAASPIAEIAESEPAFDFIHIRLNGSPHRMIGDAGLRAARTGMVVCPGLNSADATALDGALAQAGFRSVFAIQPGASLNGPRGPVLLRSGIRIAVGDRVSEAQRADWALRLANLVGTPIPTLN</sequence>
<comment type="caution">
    <text evidence="1">The sequence shown here is derived from an EMBL/GenBank/DDBJ whole genome shotgun (WGS) entry which is preliminary data.</text>
</comment>
<dbReference type="Proteomes" id="UP000249688">
    <property type="component" value="Unassembled WGS sequence"/>
</dbReference>
<keyword evidence="2" id="KW-1185">Reference proteome</keyword>
<evidence type="ECO:0000313" key="2">
    <source>
        <dbReference type="Proteomes" id="UP000249688"/>
    </source>
</evidence>
<dbReference type="AlphaFoldDB" id="A0A2W7IJC0"/>
<dbReference type="Gene3D" id="3.40.50.150">
    <property type="entry name" value="Vaccinia Virus protein VP39"/>
    <property type="match status" value="1"/>
</dbReference>
<reference evidence="1 2" key="1">
    <citation type="submission" date="2018-06" db="EMBL/GenBank/DDBJ databases">
        <title>Genomic Encyclopedia of Archaeal and Bacterial Type Strains, Phase II (KMG-II): from individual species to whole genera.</title>
        <authorList>
            <person name="Goeker M."/>
        </authorList>
    </citation>
    <scope>NUCLEOTIDE SEQUENCE [LARGE SCALE GENOMIC DNA]</scope>
    <source>
        <strain evidence="1 2">DSM 24525</strain>
    </source>
</reference>
<proteinExistence type="predicted"/>
<dbReference type="EMBL" id="QKYU01000028">
    <property type="protein sequence ID" value="PZW39437.1"/>
    <property type="molecule type" value="Genomic_DNA"/>
</dbReference>
<accession>A0A2W7IJC0</accession>
<dbReference type="SUPFAM" id="SSF53335">
    <property type="entry name" value="S-adenosyl-L-methionine-dependent methyltransferases"/>
    <property type="match status" value="1"/>
</dbReference>
<name>A0A2W7IJC0_9PROT</name>
<evidence type="ECO:0008006" key="3">
    <source>
        <dbReference type="Google" id="ProtNLM"/>
    </source>
</evidence>
<dbReference type="RefSeq" id="WP_111399994.1">
    <property type="nucleotide sequence ID" value="NZ_QKYU01000028.1"/>
</dbReference>
<dbReference type="InterPro" id="IPR029063">
    <property type="entry name" value="SAM-dependent_MTases_sf"/>
</dbReference>
<organism evidence="1 2">
    <name type="scientific">Humitalea rosea</name>
    <dbReference type="NCBI Taxonomy" id="990373"/>
    <lineage>
        <taxon>Bacteria</taxon>
        <taxon>Pseudomonadati</taxon>
        <taxon>Pseudomonadota</taxon>
        <taxon>Alphaproteobacteria</taxon>
        <taxon>Acetobacterales</taxon>
        <taxon>Roseomonadaceae</taxon>
        <taxon>Humitalea</taxon>
    </lineage>
</organism>